<evidence type="ECO:0000313" key="9">
    <source>
        <dbReference type="EMBL" id="CAH0393119.1"/>
    </source>
</evidence>
<evidence type="ECO:0000256" key="6">
    <source>
        <dbReference type="ARBA" id="ARBA00023136"/>
    </source>
</evidence>
<evidence type="ECO:0000256" key="3">
    <source>
        <dbReference type="ARBA" id="ARBA00022448"/>
    </source>
</evidence>
<dbReference type="EMBL" id="OU963868">
    <property type="protein sequence ID" value="CAH0393119.1"/>
    <property type="molecule type" value="Genomic_DNA"/>
</dbReference>
<dbReference type="GO" id="GO:0015501">
    <property type="term" value="F:glutamate:sodium symporter activity"/>
    <property type="evidence" value="ECO:0007669"/>
    <property type="project" value="TreeGrafter"/>
</dbReference>
<evidence type="ECO:0000256" key="7">
    <source>
        <dbReference type="RuleBase" id="RU361216"/>
    </source>
</evidence>
<keyword evidence="7" id="KW-0769">Symport</keyword>
<keyword evidence="4 7" id="KW-0812">Transmembrane</keyword>
<dbReference type="InterPro" id="IPR050746">
    <property type="entry name" value="DAACS"/>
</dbReference>
<comment type="subcellular location">
    <subcellularLocation>
        <location evidence="1 7">Membrane</location>
        <topology evidence="1 7">Multi-pass membrane protein</topology>
    </subcellularLocation>
</comment>
<evidence type="ECO:0000313" key="10">
    <source>
        <dbReference type="Proteomes" id="UP001152759"/>
    </source>
</evidence>
<feature type="compositionally biased region" description="Basic and acidic residues" evidence="8">
    <location>
        <begin position="467"/>
        <end position="479"/>
    </location>
</feature>
<protein>
    <recommendedName>
        <fullName evidence="7">Amino acid transporter</fullName>
    </recommendedName>
</protein>
<dbReference type="GO" id="GO:0015175">
    <property type="term" value="F:neutral L-amino acid transmembrane transporter activity"/>
    <property type="evidence" value="ECO:0007669"/>
    <property type="project" value="TreeGrafter"/>
</dbReference>
<feature type="transmembrane region" description="Helical" evidence="7">
    <location>
        <begin position="274"/>
        <end position="300"/>
    </location>
</feature>
<feature type="region of interest" description="Disordered" evidence="8">
    <location>
        <begin position="467"/>
        <end position="494"/>
    </location>
</feature>
<evidence type="ECO:0000256" key="4">
    <source>
        <dbReference type="ARBA" id="ARBA00022692"/>
    </source>
</evidence>
<dbReference type="KEGG" id="btab:109032751"/>
<reference evidence="9" key="1">
    <citation type="submission" date="2021-12" db="EMBL/GenBank/DDBJ databases">
        <authorList>
            <person name="King R."/>
        </authorList>
    </citation>
    <scope>NUCLEOTIDE SEQUENCE</scope>
</reference>
<feature type="transmembrane region" description="Helical" evidence="7">
    <location>
        <begin position="385"/>
        <end position="413"/>
    </location>
</feature>
<evidence type="ECO:0000256" key="5">
    <source>
        <dbReference type="ARBA" id="ARBA00022989"/>
    </source>
</evidence>
<keyword evidence="10" id="KW-1185">Reference proteome</keyword>
<dbReference type="SUPFAM" id="SSF118215">
    <property type="entry name" value="Proton glutamate symport protein"/>
    <property type="match status" value="1"/>
</dbReference>
<dbReference type="Pfam" id="PF00375">
    <property type="entry name" value="SDF"/>
    <property type="match status" value="1"/>
</dbReference>
<feature type="transmembrane region" description="Helical" evidence="7">
    <location>
        <begin position="349"/>
        <end position="373"/>
    </location>
</feature>
<dbReference type="Gene3D" id="1.10.3860.10">
    <property type="entry name" value="Sodium:dicarboxylate symporter"/>
    <property type="match status" value="1"/>
</dbReference>
<dbReference type="Proteomes" id="UP001152759">
    <property type="component" value="Chromosome 7"/>
</dbReference>
<evidence type="ECO:0000256" key="2">
    <source>
        <dbReference type="ARBA" id="ARBA00006148"/>
    </source>
</evidence>
<feature type="transmembrane region" description="Helical" evidence="7">
    <location>
        <begin position="108"/>
        <end position="130"/>
    </location>
</feature>
<comment type="similarity">
    <text evidence="2 7">Belongs to the dicarboxylate/amino acid:cation symporter (DAACS) (TC 2.A.23) family.</text>
</comment>
<feature type="compositionally biased region" description="Polar residues" evidence="8">
    <location>
        <begin position="480"/>
        <end position="494"/>
    </location>
</feature>
<dbReference type="InterPro" id="IPR036458">
    <property type="entry name" value="Na:dicarbo_symporter_sf"/>
</dbReference>
<evidence type="ECO:0000256" key="1">
    <source>
        <dbReference type="ARBA" id="ARBA00004141"/>
    </source>
</evidence>
<keyword evidence="5 7" id="KW-1133">Transmembrane helix</keyword>
<organism evidence="9 10">
    <name type="scientific">Bemisia tabaci</name>
    <name type="common">Sweetpotato whitefly</name>
    <name type="synonym">Aleurodes tabaci</name>
    <dbReference type="NCBI Taxonomy" id="7038"/>
    <lineage>
        <taxon>Eukaryota</taxon>
        <taxon>Metazoa</taxon>
        <taxon>Ecdysozoa</taxon>
        <taxon>Arthropoda</taxon>
        <taxon>Hexapoda</taxon>
        <taxon>Insecta</taxon>
        <taxon>Pterygota</taxon>
        <taxon>Neoptera</taxon>
        <taxon>Paraneoptera</taxon>
        <taxon>Hemiptera</taxon>
        <taxon>Sternorrhyncha</taxon>
        <taxon>Aleyrodoidea</taxon>
        <taxon>Aleyrodidae</taxon>
        <taxon>Aleyrodinae</taxon>
        <taxon>Bemisia</taxon>
    </lineage>
</organism>
<dbReference type="AlphaFoldDB" id="A0A9P0F920"/>
<gene>
    <name evidence="9" type="ORF">BEMITA_LOCUS11558</name>
</gene>
<name>A0A9P0F920_BEMTA</name>
<accession>A0A9P0F920</accession>
<dbReference type="PANTHER" id="PTHR11958:SF111">
    <property type="entry name" value="AMINO ACID TRANSPORTER"/>
    <property type="match status" value="1"/>
</dbReference>
<dbReference type="InterPro" id="IPR001991">
    <property type="entry name" value="Na-dicarboxylate_symporter"/>
</dbReference>
<dbReference type="PANTHER" id="PTHR11958">
    <property type="entry name" value="SODIUM/DICARBOXYLATE SYMPORTER-RELATED"/>
    <property type="match status" value="1"/>
</dbReference>
<keyword evidence="3 7" id="KW-0813">Transport</keyword>
<dbReference type="GO" id="GO:0005886">
    <property type="term" value="C:plasma membrane"/>
    <property type="evidence" value="ECO:0007669"/>
    <property type="project" value="TreeGrafter"/>
</dbReference>
<feature type="transmembrane region" description="Helical" evidence="7">
    <location>
        <begin position="73"/>
        <end position="96"/>
    </location>
</feature>
<feature type="transmembrane region" description="Helical" evidence="7">
    <location>
        <begin position="33"/>
        <end position="53"/>
    </location>
</feature>
<keyword evidence="6 7" id="KW-0472">Membrane</keyword>
<sequence length="494" mass="54567">MTEEKVDKMEAQHSEEHHKRPIKNKIVEKLKKNAFLISTLTGVILGAILGFILRPQNLTADTVTLISYPGELFMRTLKLLVLPFVITCIIIGTASLNIQKNGKIAVRTLVYFFSTSMLNVVIGMILVLLIHPGSSGLKPHEHKPKGLKPQVSILDGFLDIGRNLLPDNLFLATLETTYTKYDLVPGTNGTYKKIIDTRAGTDMIGIVVFCMMFGSILGTLGSKRQIVIDFFSVIYDVLMKLLLGVIWCTPVCVGSIICGKIASIPDISSALDRLAWFILTVLVALALYHFIIIQLIYFFFLRKNPFKYYAQLGPSLLTAFATSSKAASLPITFKVLEDEVKMNKRITRFVLPLGNLNLNGTAAFMTIGVIFIAQMNNMPLGIGDYVNLLITVTFLSMSMATIPSASLIIIVMLCNIIHAPVEDVSLLFAVDWLLDRARTVNNILGDCYTIAVVQKLSEKELAALEQEESGKLMESEHTNETNSDGKQTQVSVNA</sequence>
<evidence type="ECO:0000256" key="8">
    <source>
        <dbReference type="SAM" id="MobiDB-lite"/>
    </source>
</evidence>
<feature type="transmembrane region" description="Helical" evidence="7">
    <location>
        <begin position="203"/>
        <end position="220"/>
    </location>
</feature>
<proteinExistence type="inferred from homology"/>
<dbReference type="GO" id="GO:0005313">
    <property type="term" value="F:L-glutamate transmembrane transporter activity"/>
    <property type="evidence" value="ECO:0007669"/>
    <property type="project" value="TreeGrafter"/>
</dbReference>
<dbReference type="PRINTS" id="PR00173">
    <property type="entry name" value="EDTRNSPORT"/>
</dbReference>
<feature type="transmembrane region" description="Helical" evidence="7">
    <location>
        <begin position="241"/>
        <end position="262"/>
    </location>
</feature>